<dbReference type="GeneID" id="66060817"/>
<protein>
    <submittedName>
        <fullName evidence="1">Uncharacterized protein</fullName>
    </submittedName>
</protein>
<dbReference type="AlphaFoldDB" id="A0A8E5MD90"/>
<keyword evidence="2" id="KW-1185">Reference proteome</keyword>
<dbReference type="KEGG" id="uvi:66060817"/>
<accession>A0A8E5MD90</accession>
<dbReference type="Proteomes" id="UP000027002">
    <property type="component" value="Chromosome 1"/>
</dbReference>
<gene>
    <name evidence="1" type="ORF">UV8b_00039</name>
</gene>
<evidence type="ECO:0000313" key="1">
    <source>
        <dbReference type="EMBL" id="QUC15798.1"/>
    </source>
</evidence>
<dbReference type="EMBL" id="CP072753">
    <property type="protein sequence ID" value="QUC15798.1"/>
    <property type="molecule type" value="Genomic_DNA"/>
</dbReference>
<proteinExistence type="predicted"/>
<evidence type="ECO:0000313" key="2">
    <source>
        <dbReference type="Proteomes" id="UP000027002"/>
    </source>
</evidence>
<dbReference type="RefSeq" id="XP_042993471.1">
    <property type="nucleotide sequence ID" value="XM_043137537.1"/>
</dbReference>
<organism evidence="1 2">
    <name type="scientific">Ustilaginoidea virens</name>
    <name type="common">Rice false smut fungus</name>
    <name type="synonym">Villosiclava virens</name>
    <dbReference type="NCBI Taxonomy" id="1159556"/>
    <lineage>
        <taxon>Eukaryota</taxon>
        <taxon>Fungi</taxon>
        <taxon>Dikarya</taxon>
        <taxon>Ascomycota</taxon>
        <taxon>Pezizomycotina</taxon>
        <taxon>Sordariomycetes</taxon>
        <taxon>Hypocreomycetidae</taxon>
        <taxon>Hypocreales</taxon>
        <taxon>Clavicipitaceae</taxon>
        <taxon>Ustilaginoidea</taxon>
    </lineage>
</organism>
<name>A0A8E5MD90_USTVR</name>
<reference evidence="1" key="1">
    <citation type="submission" date="2020-03" db="EMBL/GenBank/DDBJ databases">
        <title>A mixture of massive structural variations and highly conserved coding sequences in Ustilaginoidea virens genome.</title>
        <authorList>
            <person name="Zhang K."/>
            <person name="Zhao Z."/>
            <person name="Zhang Z."/>
            <person name="Li Y."/>
            <person name="Hsiang T."/>
            <person name="Sun W."/>
        </authorList>
    </citation>
    <scope>NUCLEOTIDE SEQUENCE</scope>
    <source>
        <strain evidence="1">UV-8b</strain>
    </source>
</reference>
<sequence>MGTSNCDYRGYMPGRREGAQVYSTQVLASPGRVISASNSHRRKSFVPPNEAVVGKTFIGRRYNANPQGFFTDIRAFCLNDEPRAPSGAAAVILRCAAAAVCSSDAPS</sequence>